<comment type="caution">
    <text evidence="1">The sequence shown here is derived from an EMBL/GenBank/DDBJ whole genome shotgun (WGS) entry which is preliminary data.</text>
</comment>
<organism evidence="1 2">
    <name type="scientific">Acinetobacter pragensis</name>
    <dbReference type="NCBI Taxonomy" id="1806892"/>
    <lineage>
        <taxon>Bacteria</taxon>
        <taxon>Pseudomonadati</taxon>
        <taxon>Pseudomonadota</taxon>
        <taxon>Gammaproteobacteria</taxon>
        <taxon>Moraxellales</taxon>
        <taxon>Moraxellaceae</taxon>
        <taxon>Acinetobacter</taxon>
    </lineage>
</organism>
<name>A0A151Y430_9GAMM</name>
<protein>
    <submittedName>
        <fullName evidence="1">Uncharacterized protein</fullName>
    </submittedName>
</protein>
<dbReference type="RefSeq" id="WP_067667144.1">
    <property type="nucleotide sequence ID" value="NZ_CBCSIK010000008.1"/>
</dbReference>
<gene>
    <name evidence="1" type="ORF">AZH43_08010</name>
</gene>
<dbReference type="Proteomes" id="UP000076276">
    <property type="component" value="Unassembled WGS sequence"/>
</dbReference>
<dbReference type="EMBL" id="LUAW01000013">
    <property type="protein sequence ID" value="KYQ72791.1"/>
    <property type="molecule type" value="Genomic_DNA"/>
</dbReference>
<dbReference type="AlphaFoldDB" id="A0A151Y430"/>
<keyword evidence="2" id="KW-1185">Reference proteome</keyword>
<reference evidence="1 2" key="1">
    <citation type="submission" date="2016-03" db="EMBL/GenBank/DDBJ databases">
        <title>Acinetobacter genomospecies 28 strain ANC 4149.</title>
        <authorList>
            <person name="Radolfova-Krizova L."/>
            <person name="Nemec A."/>
        </authorList>
    </citation>
    <scope>NUCLEOTIDE SEQUENCE [LARGE SCALE GENOMIC DNA]</scope>
    <source>
        <strain evidence="1 2">ANC 4149</strain>
    </source>
</reference>
<evidence type="ECO:0000313" key="1">
    <source>
        <dbReference type="EMBL" id="KYQ72791.1"/>
    </source>
</evidence>
<sequence>MKACYFAIQIEIPETRCPKVRYKKRIIQDGKAKLFLSHNMSIHQLQNGKLRYGVSSGRNALLLTIDAYAVRHLQIKKFLDKKFDGDWELNLIPLMGDEKLNTSALSVKKPVIY</sequence>
<accession>A0A151Y430</accession>
<proteinExistence type="predicted"/>
<evidence type="ECO:0000313" key="2">
    <source>
        <dbReference type="Proteomes" id="UP000076276"/>
    </source>
</evidence>
<dbReference type="OrthoDB" id="6699453at2"/>